<evidence type="ECO:0000313" key="2">
    <source>
        <dbReference type="EMBL" id="CAD8182841.1"/>
    </source>
</evidence>
<organism evidence="3 4">
    <name type="scientific">Paramecium octaurelia</name>
    <dbReference type="NCBI Taxonomy" id="43137"/>
    <lineage>
        <taxon>Eukaryota</taxon>
        <taxon>Sar</taxon>
        <taxon>Alveolata</taxon>
        <taxon>Ciliophora</taxon>
        <taxon>Intramacronucleata</taxon>
        <taxon>Oligohymenophorea</taxon>
        <taxon>Peniculida</taxon>
        <taxon>Parameciidae</taxon>
        <taxon>Paramecium</taxon>
    </lineage>
</organism>
<comment type="caution">
    <text evidence="3">The sequence shown here is derived from an EMBL/GenBank/DDBJ whole genome shotgun (WGS) entry which is preliminary data.</text>
</comment>
<accession>A0A8S1W3M9</accession>
<keyword evidence="4" id="KW-1185">Reference proteome</keyword>
<evidence type="ECO:0000313" key="4">
    <source>
        <dbReference type="Proteomes" id="UP000683925"/>
    </source>
</evidence>
<evidence type="ECO:0000313" key="3">
    <source>
        <dbReference type="EMBL" id="CAD8182845.1"/>
    </source>
</evidence>
<evidence type="ECO:0000256" key="1">
    <source>
        <dbReference type="SAM" id="MobiDB-lite"/>
    </source>
</evidence>
<proteinExistence type="predicted"/>
<feature type="region of interest" description="Disordered" evidence="1">
    <location>
        <begin position="1"/>
        <end position="22"/>
    </location>
</feature>
<sequence>MGCAPSQKKTMKSSFDDQAQKLETEDQKNLGMIAFKSLQKKHIEANMEILSKTCSPEYKCRFGEIVEDI</sequence>
<dbReference type="AlphaFoldDB" id="A0A8S1W3M9"/>
<reference evidence="3" key="1">
    <citation type="submission" date="2021-01" db="EMBL/GenBank/DDBJ databases">
        <authorList>
            <consortium name="Genoscope - CEA"/>
            <person name="William W."/>
        </authorList>
    </citation>
    <scope>NUCLEOTIDE SEQUENCE</scope>
</reference>
<name>A0A8S1W3M9_PAROT</name>
<dbReference type="EMBL" id="CAJJDP010000079">
    <property type="protein sequence ID" value="CAD8182841.1"/>
    <property type="molecule type" value="Genomic_DNA"/>
</dbReference>
<gene>
    <name evidence="2" type="ORF">POCTA_138.1.T0800008</name>
    <name evidence="3" type="ORF">POCTA_138.1.T0800010</name>
</gene>
<protein>
    <submittedName>
        <fullName evidence="3">Uncharacterized protein</fullName>
    </submittedName>
</protein>
<dbReference type="EMBL" id="CAJJDP010000079">
    <property type="protein sequence ID" value="CAD8182845.1"/>
    <property type="molecule type" value="Genomic_DNA"/>
</dbReference>
<dbReference type="Proteomes" id="UP000683925">
    <property type="component" value="Unassembled WGS sequence"/>
</dbReference>